<evidence type="ECO:0000256" key="1">
    <source>
        <dbReference type="SAM" id="MobiDB-lite"/>
    </source>
</evidence>
<organism evidence="3 4">
    <name type="scientific">Pseudolycoriella hygida</name>
    <dbReference type="NCBI Taxonomy" id="35572"/>
    <lineage>
        <taxon>Eukaryota</taxon>
        <taxon>Metazoa</taxon>
        <taxon>Ecdysozoa</taxon>
        <taxon>Arthropoda</taxon>
        <taxon>Hexapoda</taxon>
        <taxon>Insecta</taxon>
        <taxon>Pterygota</taxon>
        <taxon>Neoptera</taxon>
        <taxon>Endopterygota</taxon>
        <taxon>Diptera</taxon>
        <taxon>Nematocera</taxon>
        <taxon>Sciaroidea</taxon>
        <taxon>Sciaridae</taxon>
        <taxon>Pseudolycoriella</taxon>
    </lineage>
</organism>
<dbReference type="OrthoDB" id="3142434at2759"/>
<comment type="caution">
    <text evidence="3">The sequence shown here is derived from an EMBL/GenBank/DDBJ whole genome shotgun (WGS) entry which is preliminary data.</text>
</comment>
<dbReference type="Proteomes" id="UP001151699">
    <property type="component" value="Chromosome A"/>
</dbReference>
<dbReference type="EMBL" id="WJQU01000001">
    <property type="protein sequence ID" value="KAJ6645760.1"/>
    <property type="molecule type" value="Genomic_DNA"/>
</dbReference>
<keyword evidence="4" id="KW-1185">Reference proteome</keyword>
<evidence type="ECO:0000313" key="3">
    <source>
        <dbReference type="EMBL" id="KAJ6645760.1"/>
    </source>
</evidence>
<feature type="compositionally biased region" description="Acidic residues" evidence="1">
    <location>
        <begin position="92"/>
        <end position="112"/>
    </location>
</feature>
<evidence type="ECO:0000259" key="2">
    <source>
        <dbReference type="Pfam" id="PF04003"/>
    </source>
</evidence>
<feature type="domain" description="Small-subunit processome Utp12" evidence="2">
    <location>
        <begin position="2"/>
        <end position="69"/>
    </location>
</feature>
<dbReference type="AlphaFoldDB" id="A0A9Q0S731"/>
<proteinExistence type="predicted"/>
<gene>
    <name evidence="3" type="primary">PWP2</name>
    <name evidence="3" type="ORF">Bhyg_00969</name>
</gene>
<dbReference type="InterPro" id="IPR007148">
    <property type="entry name" value="SSU_processome_Utp12"/>
</dbReference>
<accession>A0A9Q0S731</accession>
<feature type="region of interest" description="Disordered" evidence="1">
    <location>
        <begin position="70"/>
        <end position="112"/>
    </location>
</feature>
<name>A0A9Q0S731_9DIPT</name>
<reference evidence="3" key="1">
    <citation type="submission" date="2022-07" db="EMBL/GenBank/DDBJ databases">
        <authorList>
            <person name="Trinca V."/>
            <person name="Uliana J.V.C."/>
            <person name="Torres T.T."/>
            <person name="Ward R.J."/>
            <person name="Monesi N."/>
        </authorList>
    </citation>
    <scope>NUCLEOTIDE SEQUENCE</scope>
    <source>
        <strain evidence="3">HSMRA1968</strain>
        <tissue evidence="3">Whole embryos</tissue>
    </source>
</reference>
<evidence type="ECO:0000313" key="4">
    <source>
        <dbReference type="Proteomes" id="UP001151699"/>
    </source>
</evidence>
<sequence length="112" mass="12692">MELELIVRSLPDAYVERTLQFTTKFLNTSHHIEFYVNWSNSILTFHGPKNILSQQSLTQVILAMSNEVVDERNAEESDDENLLQPVKNGGVDSEDEEMAEASADTDDTDDDE</sequence>
<dbReference type="Pfam" id="PF04003">
    <property type="entry name" value="Utp12"/>
    <property type="match status" value="1"/>
</dbReference>
<protein>
    <submittedName>
        <fullName evidence="3">Periodic tryptophan protein 2 like</fullName>
    </submittedName>
</protein>